<dbReference type="PANTHER" id="PTHR14187">
    <property type="entry name" value="ALPHA KINASE/ELONGATION FACTOR 2 KINASE"/>
    <property type="match status" value="1"/>
</dbReference>
<evidence type="ECO:0000313" key="1">
    <source>
        <dbReference type="EMBL" id="KAK7415470.1"/>
    </source>
</evidence>
<dbReference type="PANTHER" id="PTHR14187:SF5">
    <property type="entry name" value="HEAT SHOCK 70 KDA PROTEIN 12A"/>
    <property type="match status" value="1"/>
</dbReference>
<comment type="caution">
    <text evidence="1">The sequence shown here is derived from an EMBL/GenBank/DDBJ whole genome shotgun (WGS) entry which is preliminary data.</text>
</comment>
<protein>
    <recommendedName>
        <fullName evidence="3">Actin-like ATPase domain-containing protein</fullName>
    </recommendedName>
</protein>
<dbReference type="SUPFAM" id="SSF53067">
    <property type="entry name" value="Actin-like ATPase domain"/>
    <property type="match status" value="2"/>
</dbReference>
<dbReference type="InterPro" id="IPR043129">
    <property type="entry name" value="ATPase_NBD"/>
</dbReference>
<dbReference type="Gene3D" id="3.90.640.10">
    <property type="entry name" value="Actin, Chain A, domain 4"/>
    <property type="match status" value="1"/>
</dbReference>
<accession>A0ABR1H2Z8</accession>
<dbReference type="EMBL" id="JAZAVK010000240">
    <property type="protein sequence ID" value="KAK7415470.1"/>
    <property type="molecule type" value="Genomic_DNA"/>
</dbReference>
<gene>
    <name evidence="1" type="ORF">QQZ08_012337</name>
</gene>
<evidence type="ECO:0000313" key="2">
    <source>
        <dbReference type="Proteomes" id="UP001498421"/>
    </source>
</evidence>
<organism evidence="1 2">
    <name type="scientific">Neonectria magnoliae</name>
    <dbReference type="NCBI Taxonomy" id="2732573"/>
    <lineage>
        <taxon>Eukaryota</taxon>
        <taxon>Fungi</taxon>
        <taxon>Dikarya</taxon>
        <taxon>Ascomycota</taxon>
        <taxon>Pezizomycotina</taxon>
        <taxon>Sordariomycetes</taxon>
        <taxon>Hypocreomycetidae</taxon>
        <taxon>Hypocreales</taxon>
        <taxon>Nectriaceae</taxon>
        <taxon>Neonectria</taxon>
    </lineage>
</organism>
<name>A0ABR1H2Z8_9HYPO</name>
<dbReference type="CDD" id="cd10170">
    <property type="entry name" value="ASKHA_NBD_HSP70"/>
    <property type="match status" value="1"/>
</dbReference>
<proteinExistence type="predicted"/>
<dbReference type="Gene3D" id="3.30.420.40">
    <property type="match status" value="2"/>
</dbReference>
<dbReference type="Proteomes" id="UP001498421">
    <property type="component" value="Unassembled WGS sequence"/>
</dbReference>
<keyword evidence="2" id="KW-1185">Reference proteome</keyword>
<sequence>MAAARALGPGGDAPTPVFIGIDFGTTFLGLSCLIGNVAWSHPITLSWSGGYQIKFPSKVTSSGGNILCGLMIPEGERSIEWFKLALLYRDDLDREIVQSPLFAQYENFRHEIGFRVDEATTNFFRNMWEDFFRQFLPEHRNETYEYFLTIAVPARWPRYAFDSIRKAINNSGIAADLRENCRFVTQPEATILGVIDAPARVLSPGDYMYGPDIQAGDTMLVCDCGGGTVDLGGYLVSSLNPFVVNECIPTTCSFNGSLKLDDRFMALLENKVNNIPTHVRFNSRKKRCFRSFSEKHWEFDMKRNFGGEQSVWTYEVPSNWLDSAAKNDRPQLRFTNEELAAVFEPVLNIAQLVEVQIHDINMKMGKPPKYVLVAGGFGLILYLQRAIYERVNSVANALESASAIQVDGYVTRASYGIQSPFKATPDWFSREGQVMSITRTPPLILDPSAFKITLGTDGTAVLGLTVYYKKVRTQPSPCFYLEWKSGLDVRAFGPGSPGIQM</sequence>
<evidence type="ECO:0008006" key="3">
    <source>
        <dbReference type="Google" id="ProtNLM"/>
    </source>
</evidence>
<reference evidence="1 2" key="1">
    <citation type="journal article" date="2025" name="Microbiol. Resour. Announc.">
        <title>Draft genome sequences for Neonectria magnoliae and Neonectria punicea, canker pathogens of Liriodendron tulipifera and Acer saccharum in West Virginia.</title>
        <authorList>
            <person name="Petronek H.M."/>
            <person name="Kasson M.T."/>
            <person name="Metheny A.M."/>
            <person name="Stauder C.M."/>
            <person name="Lovett B."/>
            <person name="Lynch S.C."/>
            <person name="Garnas J.R."/>
            <person name="Kasson L.R."/>
            <person name="Stajich J.E."/>
        </authorList>
    </citation>
    <scope>NUCLEOTIDE SEQUENCE [LARGE SCALE GENOMIC DNA]</scope>
    <source>
        <strain evidence="1 2">NRRL 64651</strain>
    </source>
</reference>